<protein>
    <submittedName>
        <fullName evidence="1">Uncharacterized protein</fullName>
    </submittedName>
</protein>
<dbReference type="Proteomes" id="UP000566819">
    <property type="component" value="Unassembled WGS sequence"/>
</dbReference>
<proteinExistence type="predicted"/>
<comment type="caution">
    <text evidence="1">The sequence shown here is derived from an EMBL/GenBank/DDBJ whole genome shotgun (WGS) entry which is preliminary data.</text>
</comment>
<keyword evidence="2" id="KW-1185">Reference proteome</keyword>
<dbReference type="AlphaFoldDB" id="A0A8H4RLK5"/>
<accession>A0A8H4RLK5</accession>
<evidence type="ECO:0000313" key="2">
    <source>
        <dbReference type="Proteomes" id="UP000566819"/>
    </source>
</evidence>
<dbReference type="EMBL" id="JAAMPI010000455">
    <property type="protein sequence ID" value="KAF4631323.1"/>
    <property type="molecule type" value="Genomic_DNA"/>
</dbReference>
<evidence type="ECO:0000313" key="1">
    <source>
        <dbReference type="EMBL" id="KAF4631323.1"/>
    </source>
</evidence>
<name>A0A8H4RLK5_9HELO</name>
<sequence length="121" mass="14455">MSNEIDPRFVPVIYATEFKMVSWWYYDYIDRHTFLYELPDRDLELSQKVFHEAPPTFSISGKLPLELQRLIWKAAFPSRRKFFLELDNGPLPGEMNLDWRKLKGASNPIALQIRRQSREVH</sequence>
<gene>
    <name evidence="1" type="ORF">G7Y89_g6805</name>
</gene>
<reference evidence="1 2" key="1">
    <citation type="submission" date="2020-03" db="EMBL/GenBank/DDBJ databases">
        <title>Draft Genome Sequence of Cudoniella acicularis.</title>
        <authorList>
            <person name="Buettner E."/>
            <person name="Kellner H."/>
        </authorList>
    </citation>
    <scope>NUCLEOTIDE SEQUENCE [LARGE SCALE GENOMIC DNA]</scope>
    <source>
        <strain evidence="1 2">DSM 108380</strain>
    </source>
</reference>
<organism evidence="1 2">
    <name type="scientific">Cudoniella acicularis</name>
    <dbReference type="NCBI Taxonomy" id="354080"/>
    <lineage>
        <taxon>Eukaryota</taxon>
        <taxon>Fungi</taxon>
        <taxon>Dikarya</taxon>
        <taxon>Ascomycota</taxon>
        <taxon>Pezizomycotina</taxon>
        <taxon>Leotiomycetes</taxon>
        <taxon>Helotiales</taxon>
        <taxon>Tricladiaceae</taxon>
        <taxon>Cudoniella</taxon>
    </lineage>
</organism>